<sequence>MGERQSLCLSAIAAHRPRADEIVLVVDGKDEAPLAGLGAVRVVRGRGAGRAAARNDGAGAARGDILVFLDGDMLTAPDFIARHLAGHAQGHAFTRGRIRELIAAAARSRLDEAGPGFPGLRAENLQRDGFAPAGFRASASLLEQAVEACHVEGRTEVPAWLASAGANFAISRRLWRELGGQQERFGRRWGCEDLEFAFRVGRAGAGIAFLPEAAAWHLSHPQPERWQAHEQALALFGELHRDAPDIAALHALLSEKGSLAAYLAALSAQTRMP</sequence>
<dbReference type="SUPFAM" id="SSF53448">
    <property type="entry name" value="Nucleotide-diphospho-sugar transferases"/>
    <property type="match status" value="1"/>
</dbReference>
<dbReference type="InterPro" id="IPR029044">
    <property type="entry name" value="Nucleotide-diphossugar_trans"/>
</dbReference>
<gene>
    <name evidence="4" type="ORF">GH266_01040</name>
</gene>
<dbReference type="RefSeq" id="WP_158192237.1">
    <property type="nucleotide sequence ID" value="NZ_CP046908.1"/>
</dbReference>
<evidence type="ECO:0000256" key="2">
    <source>
        <dbReference type="ARBA" id="ARBA00022676"/>
    </source>
</evidence>
<dbReference type="OrthoDB" id="7265025at2"/>
<dbReference type="CDD" id="cd00761">
    <property type="entry name" value="Glyco_tranf_GTA_type"/>
    <property type="match status" value="1"/>
</dbReference>
<proteinExistence type="inferred from homology"/>
<name>A0A857C3M7_9HYPH</name>
<keyword evidence="3 4" id="KW-0808">Transferase</keyword>
<dbReference type="KEGG" id="siw:GH266_01040"/>
<dbReference type="Proteomes" id="UP000435648">
    <property type="component" value="Chromosome"/>
</dbReference>
<dbReference type="PANTHER" id="PTHR43179:SF12">
    <property type="entry name" value="GALACTOFURANOSYLTRANSFERASE GLFT2"/>
    <property type="match status" value="1"/>
</dbReference>
<reference evidence="4 5" key="1">
    <citation type="submission" date="2019-12" db="EMBL/GenBank/DDBJ databases">
        <title>The genome of Stappia indica PHM037.</title>
        <authorList>
            <person name="Kacar D."/>
            <person name="Galan B."/>
            <person name="Canedo L."/>
            <person name="Rodriguez P."/>
            <person name="de la Calle F."/>
            <person name="Garcia J.L."/>
        </authorList>
    </citation>
    <scope>NUCLEOTIDE SEQUENCE [LARGE SCALE GENOMIC DNA]</scope>
    <source>
        <strain evidence="4 5">PHM037</strain>
    </source>
</reference>
<evidence type="ECO:0000313" key="4">
    <source>
        <dbReference type="EMBL" id="QGZ33212.1"/>
    </source>
</evidence>
<evidence type="ECO:0000313" key="5">
    <source>
        <dbReference type="Proteomes" id="UP000435648"/>
    </source>
</evidence>
<dbReference type="Pfam" id="PF13641">
    <property type="entry name" value="Glyco_tranf_2_3"/>
    <property type="match status" value="1"/>
</dbReference>
<keyword evidence="2" id="KW-0328">Glycosyltransferase</keyword>
<dbReference type="GO" id="GO:0016757">
    <property type="term" value="F:glycosyltransferase activity"/>
    <property type="evidence" value="ECO:0007669"/>
    <property type="project" value="UniProtKB-KW"/>
</dbReference>
<comment type="similarity">
    <text evidence="1">Belongs to the glycosyltransferase 2 family.</text>
</comment>
<accession>A0A857C3M7</accession>
<evidence type="ECO:0000256" key="3">
    <source>
        <dbReference type="ARBA" id="ARBA00022679"/>
    </source>
</evidence>
<organism evidence="4 5">
    <name type="scientific">Stappia indica</name>
    <dbReference type="NCBI Taxonomy" id="538381"/>
    <lineage>
        <taxon>Bacteria</taxon>
        <taxon>Pseudomonadati</taxon>
        <taxon>Pseudomonadota</taxon>
        <taxon>Alphaproteobacteria</taxon>
        <taxon>Hyphomicrobiales</taxon>
        <taxon>Stappiaceae</taxon>
        <taxon>Stappia</taxon>
    </lineage>
</organism>
<dbReference type="PANTHER" id="PTHR43179">
    <property type="entry name" value="RHAMNOSYLTRANSFERASE WBBL"/>
    <property type="match status" value="1"/>
</dbReference>
<protein>
    <submittedName>
        <fullName evidence="4">Glycosyltransferase</fullName>
    </submittedName>
</protein>
<dbReference type="EMBL" id="CP046908">
    <property type="protein sequence ID" value="QGZ33212.1"/>
    <property type="molecule type" value="Genomic_DNA"/>
</dbReference>
<dbReference type="Gene3D" id="3.90.550.10">
    <property type="entry name" value="Spore Coat Polysaccharide Biosynthesis Protein SpsA, Chain A"/>
    <property type="match status" value="1"/>
</dbReference>
<evidence type="ECO:0000256" key="1">
    <source>
        <dbReference type="ARBA" id="ARBA00006739"/>
    </source>
</evidence>
<dbReference type="AlphaFoldDB" id="A0A857C3M7"/>